<dbReference type="Proteomes" id="UP001373159">
    <property type="component" value="Unassembled WGS sequence"/>
</dbReference>
<dbReference type="Gene3D" id="3.40.50.300">
    <property type="entry name" value="P-loop containing nucleotide triphosphate hydrolases"/>
    <property type="match status" value="1"/>
</dbReference>
<keyword evidence="8 10" id="KW-0742">SOS response</keyword>
<dbReference type="RefSeq" id="WP_340468433.1">
    <property type="nucleotide sequence ID" value="NZ_JBANBB010000001.1"/>
</dbReference>
<dbReference type="Pfam" id="PF02463">
    <property type="entry name" value="SMC_N"/>
    <property type="match status" value="1"/>
</dbReference>
<dbReference type="PANTHER" id="PTHR32182:SF0">
    <property type="entry name" value="DNA REPLICATION AND REPAIR PROTEIN RECF"/>
    <property type="match status" value="1"/>
</dbReference>
<dbReference type="HAMAP" id="MF_00365">
    <property type="entry name" value="RecF"/>
    <property type="match status" value="1"/>
</dbReference>
<comment type="function">
    <text evidence="9 10">The RecF protein is involved in DNA metabolism; it is required for DNA replication and normal SOS inducibility. RecF binds preferentially to single-stranded, linear DNA. It also seems to bind ATP.</text>
</comment>
<dbReference type="InterPro" id="IPR001238">
    <property type="entry name" value="DNA-binding_RecF"/>
</dbReference>
<feature type="compositionally biased region" description="Basic and acidic residues" evidence="11">
    <location>
        <begin position="389"/>
        <end position="402"/>
    </location>
</feature>
<evidence type="ECO:0000256" key="9">
    <source>
        <dbReference type="ARBA" id="ARBA00025401"/>
    </source>
</evidence>
<evidence type="ECO:0000256" key="2">
    <source>
        <dbReference type="ARBA" id="ARBA00022705"/>
    </source>
</evidence>
<evidence type="ECO:0000313" key="14">
    <source>
        <dbReference type="Proteomes" id="UP001373159"/>
    </source>
</evidence>
<protein>
    <recommendedName>
        <fullName evidence="10">DNA replication and repair protein RecF</fullName>
    </recommendedName>
</protein>
<gene>
    <name evidence="10 13" type="primary">recF</name>
    <name evidence="13" type="ORF">V8P97_00050</name>
</gene>
<feature type="region of interest" description="Disordered" evidence="11">
    <location>
        <begin position="380"/>
        <end position="413"/>
    </location>
</feature>
<evidence type="ECO:0000256" key="8">
    <source>
        <dbReference type="ARBA" id="ARBA00023236"/>
    </source>
</evidence>
<evidence type="ECO:0000256" key="10">
    <source>
        <dbReference type="HAMAP-Rule" id="MF_00365"/>
    </source>
</evidence>
<evidence type="ECO:0000256" key="4">
    <source>
        <dbReference type="ARBA" id="ARBA00022763"/>
    </source>
</evidence>
<evidence type="ECO:0000256" key="7">
    <source>
        <dbReference type="ARBA" id="ARBA00023204"/>
    </source>
</evidence>
<keyword evidence="3 10" id="KW-0547">Nucleotide-binding</keyword>
<evidence type="ECO:0000256" key="1">
    <source>
        <dbReference type="ARBA" id="ARBA00022490"/>
    </source>
</evidence>
<feature type="binding site" evidence="10">
    <location>
        <begin position="30"/>
        <end position="37"/>
    </location>
    <ligand>
        <name>ATP</name>
        <dbReference type="ChEBI" id="CHEBI:30616"/>
    </ligand>
</feature>
<evidence type="ECO:0000256" key="6">
    <source>
        <dbReference type="ARBA" id="ARBA00023125"/>
    </source>
</evidence>
<sequence length="413" mass="45142">MYISRLVLDHYRSWETCILDLGPGVTILKGRNGLGKTNLVEAVEVLSTGTSHRVSSSLPLIQRGQAKAVIRARVEEGGTSTSYELGIPARGANRARVDGGPSLYMRDILGRIPSVTFSPEDQRMVSGEPAVRRGVLDQAAVQLNPSFYQVQQRFLHVARQRSALLKQMSKEMPGASGPSHQAALSGLEVWTGQFIQTGVELTRARRELIARLNEPFGRLYGQLAGGPQEAGLVYEPSFEEVNQAEGSPEEAETEISRHFQRIFAGEVARGQNLIGPQRDDFTFMLNGMPAREFASNGEMWTLALAFRLAVFSLLEEGEGTRPIVILDDVFAQLDQTRRSQILEFARRQEQVLITVAADSDIPPVAGARQIDVAALLHDSVPLPSSDPSSDDRIGRALKDLRGSRQSGGEGGRS</sequence>
<comment type="caution">
    <text evidence="13">The sequence shown here is derived from an EMBL/GenBank/DDBJ whole genome shotgun (WGS) entry which is preliminary data.</text>
</comment>
<proteinExistence type="inferred from homology"/>
<comment type="subcellular location">
    <subcellularLocation>
        <location evidence="10">Cytoplasm</location>
    </subcellularLocation>
</comment>
<feature type="domain" description="RecF/RecN/SMC N-terminal" evidence="12">
    <location>
        <begin position="2"/>
        <end position="355"/>
    </location>
</feature>
<keyword evidence="4 10" id="KW-0227">DNA damage</keyword>
<name>A0ABU8ZKV3_9BIFI</name>
<evidence type="ECO:0000256" key="11">
    <source>
        <dbReference type="SAM" id="MobiDB-lite"/>
    </source>
</evidence>
<dbReference type="EMBL" id="JBANBB010000001">
    <property type="protein sequence ID" value="MEK0305876.1"/>
    <property type="molecule type" value="Genomic_DNA"/>
</dbReference>
<keyword evidence="1 10" id="KW-0963">Cytoplasm</keyword>
<dbReference type="SUPFAM" id="SSF52540">
    <property type="entry name" value="P-loop containing nucleoside triphosphate hydrolases"/>
    <property type="match status" value="1"/>
</dbReference>
<comment type="similarity">
    <text evidence="10">Belongs to the RecF family.</text>
</comment>
<organism evidence="13 14">
    <name type="scientific">Bifidobacterium favimelis</name>
    <dbReference type="NCBI Taxonomy" id="3122979"/>
    <lineage>
        <taxon>Bacteria</taxon>
        <taxon>Bacillati</taxon>
        <taxon>Actinomycetota</taxon>
        <taxon>Actinomycetes</taxon>
        <taxon>Bifidobacteriales</taxon>
        <taxon>Bifidobacteriaceae</taxon>
        <taxon>Bifidobacterium</taxon>
    </lineage>
</organism>
<evidence type="ECO:0000256" key="5">
    <source>
        <dbReference type="ARBA" id="ARBA00022840"/>
    </source>
</evidence>
<dbReference type="InterPro" id="IPR027417">
    <property type="entry name" value="P-loop_NTPase"/>
</dbReference>
<accession>A0ABU8ZKV3</accession>
<evidence type="ECO:0000256" key="3">
    <source>
        <dbReference type="ARBA" id="ARBA00022741"/>
    </source>
</evidence>
<keyword evidence="6 10" id="KW-0238">DNA-binding</keyword>
<evidence type="ECO:0000259" key="12">
    <source>
        <dbReference type="Pfam" id="PF02463"/>
    </source>
</evidence>
<keyword evidence="7 10" id="KW-0234">DNA repair</keyword>
<reference evidence="13 14" key="1">
    <citation type="submission" date="2024-02" db="EMBL/GenBank/DDBJ databases">
        <title>Bifidobacterium honeyensis sp. nov., isolated from the comb honey.</title>
        <authorList>
            <person name="Liu W."/>
            <person name="Li Y."/>
        </authorList>
    </citation>
    <scope>NUCLEOTIDE SEQUENCE [LARGE SCALE GENOMIC DNA]</scope>
    <source>
        <strain evidence="13 14">IMAU50988</strain>
    </source>
</reference>
<evidence type="ECO:0000313" key="13">
    <source>
        <dbReference type="EMBL" id="MEK0305876.1"/>
    </source>
</evidence>
<dbReference type="Gene3D" id="1.20.1050.90">
    <property type="entry name" value="RecF/RecN/SMC, N-terminal domain"/>
    <property type="match status" value="1"/>
</dbReference>
<keyword evidence="5 10" id="KW-0067">ATP-binding</keyword>
<keyword evidence="14" id="KW-1185">Reference proteome</keyword>
<dbReference type="InterPro" id="IPR003395">
    <property type="entry name" value="RecF/RecN/SMC_N"/>
</dbReference>
<dbReference type="InterPro" id="IPR042174">
    <property type="entry name" value="RecF_2"/>
</dbReference>
<dbReference type="NCBIfam" id="TIGR00611">
    <property type="entry name" value="recf"/>
    <property type="match status" value="1"/>
</dbReference>
<keyword evidence="2 10" id="KW-0235">DNA replication</keyword>
<dbReference type="PANTHER" id="PTHR32182">
    <property type="entry name" value="DNA REPLICATION AND REPAIR PROTEIN RECF"/>
    <property type="match status" value="1"/>
</dbReference>